<feature type="transmembrane region" description="Helical" evidence="4">
    <location>
        <begin position="38"/>
        <end position="56"/>
    </location>
</feature>
<dbReference type="InterPro" id="IPR026170">
    <property type="entry name" value="FAM173A/B"/>
</dbReference>
<keyword evidence="3" id="KW-0949">S-adenosyl-L-methionine</keyword>
<keyword evidence="1" id="KW-0489">Methyltransferase</keyword>
<protein>
    <recommendedName>
        <fullName evidence="6">Class I SAM-dependent methyltransferase</fullName>
    </recommendedName>
</protein>
<keyword evidence="4" id="KW-0472">Membrane</keyword>
<evidence type="ECO:0000256" key="3">
    <source>
        <dbReference type="ARBA" id="ARBA00022691"/>
    </source>
</evidence>
<feature type="transmembrane region" description="Helical" evidence="4">
    <location>
        <begin position="12"/>
        <end position="32"/>
    </location>
</feature>
<keyword evidence="2" id="KW-0808">Transferase</keyword>
<dbReference type="GO" id="GO:0016279">
    <property type="term" value="F:protein-lysine N-methyltransferase activity"/>
    <property type="evidence" value="ECO:0007669"/>
    <property type="project" value="InterPro"/>
</dbReference>
<dbReference type="InterPro" id="IPR029063">
    <property type="entry name" value="SAM-dependent_MTases_sf"/>
</dbReference>
<evidence type="ECO:0008006" key="6">
    <source>
        <dbReference type="Google" id="ProtNLM"/>
    </source>
</evidence>
<dbReference type="PANTHER" id="PTHR13610">
    <property type="entry name" value="METHYLTRANSFERASE DOMAIN-CONTAINING PROTEIN"/>
    <property type="match status" value="1"/>
</dbReference>
<reference evidence="5" key="1">
    <citation type="submission" date="2016-10" db="EMBL/GenBank/DDBJ databases">
        <title>Sequence of Gallionella enrichment culture.</title>
        <authorList>
            <person name="Poehlein A."/>
            <person name="Muehling M."/>
            <person name="Daniel R."/>
        </authorList>
    </citation>
    <scope>NUCLEOTIDE SEQUENCE</scope>
</reference>
<dbReference type="GO" id="GO:0032259">
    <property type="term" value="P:methylation"/>
    <property type="evidence" value="ECO:0007669"/>
    <property type="project" value="UniProtKB-KW"/>
</dbReference>
<dbReference type="GO" id="GO:1905706">
    <property type="term" value="P:regulation of mitochondrial ATP synthesis coupled proton transport"/>
    <property type="evidence" value="ECO:0007669"/>
    <property type="project" value="TreeGrafter"/>
</dbReference>
<gene>
    <name evidence="5" type="ORF">GALL_91360</name>
</gene>
<evidence type="ECO:0000256" key="1">
    <source>
        <dbReference type="ARBA" id="ARBA00022603"/>
    </source>
</evidence>
<dbReference type="EMBL" id="MLJW01000030">
    <property type="protein sequence ID" value="OIR08752.1"/>
    <property type="molecule type" value="Genomic_DNA"/>
</dbReference>
<evidence type="ECO:0000313" key="5">
    <source>
        <dbReference type="EMBL" id="OIR08752.1"/>
    </source>
</evidence>
<evidence type="ECO:0000256" key="4">
    <source>
        <dbReference type="SAM" id="Phobius"/>
    </source>
</evidence>
<dbReference type="AlphaFoldDB" id="A0A1J5SXH5"/>
<dbReference type="CDD" id="cd02440">
    <property type="entry name" value="AdoMet_MTases"/>
    <property type="match status" value="1"/>
</dbReference>
<accession>A0A1J5SXH5</accession>
<keyword evidence="4" id="KW-1133">Transmembrane helix</keyword>
<organism evidence="5">
    <name type="scientific">mine drainage metagenome</name>
    <dbReference type="NCBI Taxonomy" id="410659"/>
    <lineage>
        <taxon>unclassified sequences</taxon>
        <taxon>metagenomes</taxon>
        <taxon>ecological metagenomes</taxon>
    </lineage>
</organism>
<keyword evidence="4" id="KW-0812">Transmembrane</keyword>
<dbReference type="GO" id="GO:0005739">
    <property type="term" value="C:mitochondrion"/>
    <property type="evidence" value="ECO:0007669"/>
    <property type="project" value="TreeGrafter"/>
</dbReference>
<dbReference type="Gene3D" id="3.40.50.150">
    <property type="entry name" value="Vaccinia Virus protein VP39"/>
    <property type="match status" value="1"/>
</dbReference>
<dbReference type="PANTHER" id="PTHR13610:SF9">
    <property type="entry name" value="FI06469P"/>
    <property type="match status" value="1"/>
</dbReference>
<dbReference type="SUPFAM" id="SSF53335">
    <property type="entry name" value="S-adenosyl-L-methionine-dependent methyltransferases"/>
    <property type="match status" value="1"/>
</dbReference>
<comment type="caution">
    <text evidence="5">The sequence shown here is derived from an EMBL/GenBank/DDBJ whole genome shotgun (WGS) entry which is preliminary data.</text>
</comment>
<proteinExistence type="predicted"/>
<evidence type="ECO:0000256" key="2">
    <source>
        <dbReference type="ARBA" id="ARBA00022679"/>
    </source>
</evidence>
<name>A0A1J5SXH5_9ZZZZ</name>
<sequence>MTILPKKLPPSILALLLQLTAVALVVLTLRQFSLHPAPLAFALLCGTLAAVLSRIAGIARWWLFIQFAFAPALVLMLALDIPPGFFLAIFLVMLVVYWSTFRTQVPLYLSSRKVWQALETLLPAEQPFTFVDLGSGIGGVLTHLADSRPCGRYHGIEVAPLPFLWSWLRIRFGGYPHCSVRRGSLWDCDLSQYDVVFAYLSPVPMDALWNKARREMRPGSLFISNTFAVHNQPPHESVTVDDLHRSTLYSWRM</sequence>